<organism evidence="1 2">
    <name type="scientific">Maylandia zebra</name>
    <name type="common">zebra mbuna</name>
    <dbReference type="NCBI Taxonomy" id="106582"/>
    <lineage>
        <taxon>Eukaryota</taxon>
        <taxon>Metazoa</taxon>
        <taxon>Chordata</taxon>
        <taxon>Craniata</taxon>
        <taxon>Vertebrata</taxon>
        <taxon>Euteleostomi</taxon>
        <taxon>Actinopterygii</taxon>
        <taxon>Neopterygii</taxon>
        <taxon>Teleostei</taxon>
        <taxon>Neoteleostei</taxon>
        <taxon>Acanthomorphata</taxon>
        <taxon>Ovalentaria</taxon>
        <taxon>Cichlomorphae</taxon>
        <taxon>Cichliformes</taxon>
        <taxon>Cichlidae</taxon>
        <taxon>African cichlids</taxon>
        <taxon>Pseudocrenilabrinae</taxon>
        <taxon>Haplochromini</taxon>
        <taxon>Maylandia</taxon>
        <taxon>Maylandia zebra complex</taxon>
    </lineage>
</organism>
<dbReference type="InterPro" id="IPR012674">
    <property type="entry name" value="Calycin"/>
</dbReference>
<evidence type="ECO:0000313" key="1">
    <source>
        <dbReference type="Ensembl" id="ENSMZEP00005017844.1"/>
    </source>
</evidence>
<dbReference type="Ensembl" id="ENSMZET00005018428.1">
    <property type="protein sequence ID" value="ENSMZEP00005017844.1"/>
    <property type="gene ID" value="ENSMZEG00005013416.1"/>
</dbReference>
<dbReference type="Gene3D" id="2.40.128.20">
    <property type="match status" value="1"/>
</dbReference>
<reference evidence="1" key="1">
    <citation type="submission" date="2025-05" db="UniProtKB">
        <authorList>
            <consortium name="Ensembl"/>
        </authorList>
    </citation>
    <scope>IDENTIFICATION</scope>
</reference>
<dbReference type="Ensembl" id="ENSMZET00005039361.1">
    <property type="protein sequence ID" value="ENSMZEP00005037962.1"/>
    <property type="gene ID" value="ENSMZEG00005028387.1"/>
</dbReference>
<keyword evidence="2" id="KW-1185">Reference proteome</keyword>
<dbReference type="GeneTree" id="ENSGT00940000177417"/>
<dbReference type="AlphaFoldDB" id="A0A3P9C709"/>
<dbReference type="Proteomes" id="UP000265160">
    <property type="component" value="Unplaced"/>
</dbReference>
<accession>A0A3P9C709</accession>
<name>A0A3P9C709_9CICH</name>
<proteinExistence type="predicted"/>
<evidence type="ECO:0000313" key="2">
    <source>
        <dbReference type="Proteomes" id="UP000265160"/>
    </source>
</evidence>
<protein>
    <submittedName>
        <fullName evidence="1">Uncharacterized protein</fullName>
    </submittedName>
</protein>
<sequence>YLLLFSSLLLLLFLNLYLLSRVILSYSSFFNFRGRLPFMLSICVSTGCCKWCLTAVCSHFKWFAVTKPTGSPAMVEPTEDGLKVASSDTCWKMETLATKTDVPGNFPVSTHGFVTEMRVVDGKPDEYGLNHSINTGRSETFVENRLYGNVAFSFTLLADGILPENVLHLPKTRTFTLECPPECFV</sequence>
<dbReference type="SUPFAM" id="SSF50814">
    <property type="entry name" value="Lipocalins"/>
    <property type="match status" value="1"/>
</dbReference>